<dbReference type="EMBL" id="JACNLL010000005">
    <property type="protein sequence ID" value="MBC8198436.1"/>
    <property type="molecule type" value="Genomic_DNA"/>
</dbReference>
<evidence type="ECO:0000256" key="3">
    <source>
        <dbReference type="ARBA" id="ARBA00022723"/>
    </source>
</evidence>
<dbReference type="PANTHER" id="PTHR43409">
    <property type="entry name" value="ANAEROBIC MAGNESIUM-PROTOPORPHYRIN IX MONOMETHYL ESTER CYCLASE-RELATED"/>
    <property type="match status" value="1"/>
</dbReference>
<dbReference type="SFLD" id="SFLDG01123">
    <property type="entry name" value="methyltransferase_(Class_B)"/>
    <property type="match status" value="1"/>
</dbReference>
<keyword evidence="3" id="KW-0479">Metal-binding</keyword>
<sequence>MAKVCLIYFDLNTGYYPSFHHGLAYIIGALKNADHEVVLYHLANENDFDQIVSFLEKESHDLIGLSFATNQKKYVRRFFEMAKLSSKLIIAGGVHCTLVKENIFKEFPEIDGICVGEGEIPIKELCCKLDNNEDYLSSPSFYFKTKEGIVKNPILPLQHIDNLPLPDYTFFNYDKIISENGDCFPMMLGRGCPYSCHYCCNHVLRQVYPNKNKYVRFPLVQHSINIIKNNLSIYPDTRKIAFADDTFTLDKKWLAKFCEIYKKEVDLPFICNARVETITDQVVQHLKYAGCLSIDFGVESGNEWLRKHILNRKHSNKKIREAFYITKKHGISGFSFNVVGLPFETKEMARDTLDLNLELRPNFGKCFYFYPYPGTMLHQLCLKYDLLLDKTNSVSGYLESPSLKELFMSHKEIKKQFELMNLFFYTRLLFSRIRMPLLLEKSLLNIFFLLRNPISKLLDPTTSNKNITELRRKVRKLAKKYLR</sequence>
<dbReference type="InterPro" id="IPR058240">
    <property type="entry name" value="rSAM_sf"/>
</dbReference>
<dbReference type="InterPro" id="IPR006158">
    <property type="entry name" value="Cobalamin-bd"/>
</dbReference>
<comment type="caution">
    <text evidence="8">The sequence shown here is derived from an EMBL/GenBank/DDBJ whole genome shotgun (WGS) entry which is preliminary data.</text>
</comment>
<dbReference type="PROSITE" id="PS51332">
    <property type="entry name" value="B12_BINDING"/>
    <property type="match status" value="1"/>
</dbReference>
<evidence type="ECO:0000313" key="8">
    <source>
        <dbReference type="EMBL" id="MBC8198436.1"/>
    </source>
</evidence>
<dbReference type="GO" id="GO:0031419">
    <property type="term" value="F:cobalamin binding"/>
    <property type="evidence" value="ECO:0007669"/>
    <property type="project" value="InterPro"/>
</dbReference>
<dbReference type="AlphaFoldDB" id="A0A8J6T9J7"/>
<dbReference type="Pfam" id="PF02310">
    <property type="entry name" value="B12-binding"/>
    <property type="match status" value="1"/>
</dbReference>
<dbReference type="Proteomes" id="UP000603545">
    <property type="component" value="Unassembled WGS sequence"/>
</dbReference>
<keyword evidence="4" id="KW-0408">Iron</keyword>
<dbReference type="GO" id="GO:0003824">
    <property type="term" value="F:catalytic activity"/>
    <property type="evidence" value="ECO:0007669"/>
    <property type="project" value="InterPro"/>
</dbReference>
<dbReference type="InterPro" id="IPR034466">
    <property type="entry name" value="Methyltransferase_Class_B"/>
</dbReference>
<dbReference type="Pfam" id="PF04055">
    <property type="entry name" value="Radical_SAM"/>
    <property type="match status" value="1"/>
</dbReference>
<evidence type="ECO:0000259" key="6">
    <source>
        <dbReference type="PROSITE" id="PS51332"/>
    </source>
</evidence>
<keyword evidence="5" id="KW-0411">Iron-sulfur</keyword>
<evidence type="ECO:0000259" key="7">
    <source>
        <dbReference type="PROSITE" id="PS51918"/>
    </source>
</evidence>
<dbReference type="Gene3D" id="3.80.30.20">
    <property type="entry name" value="tm_1862 like domain"/>
    <property type="match status" value="1"/>
</dbReference>
<dbReference type="SFLD" id="SFLDS00029">
    <property type="entry name" value="Radical_SAM"/>
    <property type="match status" value="1"/>
</dbReference>
<dbReference type="SUPFAM" id="SSF102114">
    <property type="entry name" value="Radical SAM enzymes"/>
    <property type="match status" value="1"/>
</dbReference>
<name>A0A8J6T9J7_9BACT</name>
<dbReference type="Gene3D" id="3.40.50.280">
    <property type="entry name" value="Cobalamin-binding domain"/>
    <property type="match status" value="1"/>
</dbReference>
<evidence type="ECO:0000256" key="2">
    <source>
        <dbReference type="ARBA" id="ARBA00022691"/>
    </source>
</evidence>
<dbReference type="CDD" id="cd01335">
    <property type="entry name" value="Radical_SAM"/>
    <property type="match status" value="1"/>
</dbReference>
<dbReference type="InterPro" id="IPR006638">
    <property type="entry name" value="Elp3/MiaA/NifB-like_rSAM"/>
</dbReference>
<evidence type="ECO:0000256" key="4">
    <source>
        <dbReference type="ARBA" id="ARBA00023004"/>
    </source>
</evidence>
<feature type="domain" description="B12-binding" evidence="6">
    <location>
        <begin position="2"/>
        <end position="136"/>
    </location>
</feature>
<gene>
    <name evidence="8" type="ORF">H8E80_00090</name>
</gene>
<feature type="domain" description="Radical SAM core" evidence="7">
    <location>
        <begin position="178"/>
        <end position="411"/>
    </location>
</feature>
<dbReference type="SFLD" id="SFLDG01082">
    <property type="entry name" value="B12-binding_domain_containing"/>
    <property type="match status" value="1"/>
</dbReference>
<evidence type="ECO:0000256" key="1">
    <source>
        <dbReference type="ARBA" id="ARBA00001966"/>
    </source>
</evidence>
<dbReference type="PROSITE" id="PS51918">
    <property type="entry name" value="RADICAL_SAM"/>
    <property type="match status" value="1"/>
</dbReference>
<reference evidence="8 9" key="1">
    <citation type="submission" date="2020-08" db="EMBL/GenBank/DDBJ databases">
        <title>Bridging the membrane lipid divide: bacteria of the FCB group superphylum have the potential to synthesize archaeal ether lipids.</title>
        <authorList>
            <person name="Villanueva L."/>
            <person name="Von Meijenfeldt F.A.B."/>
            <person name="Westbye A.B."/>
            <person name="Yadav S."/>
            <person name="Hopmans E.C."/>
            <person name="Dutilh B.E."/>
            <person name="Sinninghe Damste J.S."/>
        </authorList>
    </citation>
    <scope>NUCLEOTIDE SEQUENCE [LARGE SCALE GENOMIC DNA]</scope>
    <source>
        <strain evidence="8">NIOZ-UU82</strain>
    </source>
</reference>
<dbReference type="InterPro" id="IPR051198">
    <property type="entry name" value="BchE-like"/>
</dbReference>
<keyword evidence="2" id="KW-0949">S-adenosyl-L-methionine</keyword>
<dbReference type="SMART" id="SM00729">
    <property type="entry name" value="Elp3"/>
    <property type="match status" value="1"/>
</dbReference>
<dbReference type="GO" id="GO:0051539">
    <property type="term" value="F:4 iron, 4 sulfur cluster binding"/>
    <property type="evidence" value="ECO:0007669"/>
    <property type="project" value="UniProtKB-KW"/>
</dbReference>
<dbReference type="InterPro" id="IPR023404">
    <property type="entry name" value="rSAM_horseshoe"/>
</dbReference>
<accession>A0A8J6T9J7</accession>
<dbReference type="GO" id="GO:0046872">
    <property type="term" value="F:metal ion binding"/>
    <property type="evidence" value="ECO:0007669"/>
    <property type="project" value="UniProtKB-KW"/>
</dbReference>
<proteinExistence type="predicted"/>
<dbReference type="InterPro" id="IPR007197">
    <property type="entry name" value="rSAM"/>
</dbReference>
<evidence type="ECO:0000256" key="5">
    <source>
        <dbReference type="ARBA" id="ARBA00023014"/>
    </source>
</evidence>
<organism evidence="8 9">
    <name type="scientific">Candidatus Desulfaltia bathyphila</name>
    <dbReference type="NCBI Taxonomy" id="2841697"/>
    <lineage>
        <taxon>Bacteria</taxon>
        <taxon>Pseudomonadati</taxon>
        <taxon>Thermodesulfobacteriota</taxon>
        <taxon>Desulfobacteria</taxon>
        <taxon>Desulfobacterales</taxon>
        <taxon>Desulfobacterales incertae sedis</taxon>
        <taxon>Candidatus Desulfaltia</taxon>
    </lineage>
</organism>
<protein>
    <submittedName>
        <fullName evidence="8">B12-binding domain-containing radical SAM protein</fullName>
    </submittedName>
</protein>
<comment type="cofactor">
    <cofactor evidence="1">
        <name>[4Fe-4S] cluster</name>
        <dbReference type="ChEBI" id="CHEBI:49883"/>
    </cofactor>
</comment>
<evidence type="ECO:0000313" key="9">
    <source>
        <dbReference type="Proteomes" id="UP000603545"/>
    </source>
</evidence>